<organism evidence="2 3">
    <name type="scientific">Glycomyces harbinensis</name>
    <dbReference type="NCBI Taxonomy" id="58114"/>
    <lineage>
        <taxon>Bacteria</taxon>
        <taxon>Bacillati</taxon>
        <taxon>Actinomycetota</taxon>
        <taxon>Actinomycetes</taxon>
        <taxon>Glycomycetales</taxon>
        <taxon>Glycomycetaceae</taxon>
        <taxon>Glycomyces</taxon>
    </lineage>
</organism>
<evidence type="ECO:0000256" key="1">
    <source>
        <dbReference type="SAM" id="MobiDB-lite"/>
    </source>
</evidence>
<feature type="region of interest" description="Disordered" evidence="1">
    <location>
        <begin position="109"/>
        <end position="141"/>
    </location>
</feature>
<sequence>MSLLSSLIAELSALVERSRESRTHLSGAGDRLERVLESAQNTTVDSSSALVTDALVQLRSAIGKLEEAQRLLSAGDERWQAYIALLAAGAGVSAGTVPQARPPLSAARSEAAQPIRGPARHGIRSPTPGRHRLTRIGRSSQPAEKNTVILPSVDVEGDLAAIRTGRAHWNADTNRYEINGRSWGVEPNGTVFPASGPGLVELSRSQFKALKTLNTDGQPVGIWPKNYLKDPSISSSDWDRAAEIYRYHPRHSQGAT</sequence>
<name>A0A1G6QV63_9ACTN</name>
<dbReference type="Proteomes" id="UP000198949">
    <property type="component" value="Unassembled WGS sequence"/>
</dbReference>
<feature type="compositionally biased region" description="Basic residues" evidence="1">
    <location>
        <begin position="118"/>
        <end position="135"/>
    </location>
</feature>
<evidence type="ECO:0000313" key="2">
    <source>
        <dbReference type="EMBL" id="SDC95587.1"/>
    </source>
</evidence>
<accession>A0A1G6QV63</accession>
<dbReference type="EMBL" id="FNAD01000001">
    <property type="protein sequence ID" value="SDC95587.1"/>
    <property type="molecule type" value="Genomic_DNA"/>
</dbReference>
<protein>
    <submittedName>
        <fullName evidence="2">Uncharacterized protein</fullName>
    </submittedName>
</protein>
<dbReference type="STRING" id="58114.SAMN05216270_101100"/>
<proteinExistence type="predicted"/>
<reference evidence="3" key="1">
    <citation type="submission" date="2016-10" db="EMBL/GenBank/DDBJ databases">
        <authorList>
            <person name="Varghese N."/>
            <person name="Submissions S."/>
        </authorList>
    </citation>
    <scope>NUCLEOTIDE SEQUENCE [LARGE SCALE GENOMIC DNA]</scope>
    <source>
        <strain evidence="3">CGMCC 4.3516</strain>
    </source>
</reference>
<evidence type="ECO:0000313" key="3">
    <source>
        <dbReference type="Proteomes" id="UP000198949"/>
    </source>
</evidence>
<dbReference type="OrthoDB" id="4002101at2"/>
<gene>
    <name evidence="2" type="ORF">SAMN05216270_101100</name>
</gene>
<dbReference type="AlphaFoldDB" id="A0A1G6QV63"/>
<keyword evidence="3" id="KW-1185">Reference proteome</keyword>
<dbReference type="RefSeq" id="WP_143014706.1">
    <property type="nucleotide sequence ID" value="NZ_FNAD01000001.1"/>
</dbReference>